<comment type="caution">
    <text evidence="2">The sequence shown here is derived from an EMBL/GenBank/DDBJ whole genome shotgun (WGS) entry which is preliminary data.</text>
</comment>
<feature type="transmembrane region" description="Helical" evidence="1">
    <location>
        <begin position="6"/>
        <end position="25"/>
    </location>
</feature>
<dbReference type="Proteomes" id="UP001227126">
    <property type="component" value="Unassembled WGS sequence"/>
</dbReference>
<keyword evidence="1" id="KW-0472">Membrane</keyword>
<evidence type="ECO:0000313" key="2">
    <source>
        <dbReference type="EMBL" id="MDK3072749.1"/>
    </source>
</evidence>
<gene>
    <name evidence="2" type="ORF">QO034_06475</name>
</gene>
<evidence type="ECO:0000256" key="1">
    <source>
        <dbReference type="SAM" id="Phobius"/>
    </source>
</evidence>
<keyword evidence="1" id="KW-0812">Transmembrane</keyword>
<keyword evidence="1" id="KW-1133">Transmembrane helix</keyword>
<reference evidence="2 3" key="1">
    <citation type="submission" date="2023-05" db="EMBL/GenBank/DDBJ databases">
        <title>Sedimentitalea sp. nov. JM2-8.</title>
        <authorList>
            <person name="Huang J."/>
        </authorList>
    </citation>
    <scope>NUCLEOTIDE SEQUENCE [LARGE SCALE GENOMIC DNA]</scope>
    <source>
        <strain evidence="2 3">JM2-8</strain>
    </source>
</reference>
<sequence length="112" mass="13051">MNLTFDWTVTMPLLFSVAALFIAWFRTRRQDVDERFRAGTKRMDQHDLDIQRLQHAVDAMPAKDEVHRLEMLLVEMGGDMKAMRVNMKSVADSQSRLENIVGRHEDHLRGTP</sequence>
<protein>
    <submittedName>
        <fullName evidence="2">DUF2730 family protein</fullName>
    </submittedName>
</protein>
<keyword evidence="3" id="KW-1185">Reference proteome</keyword>
<dbReference type="EMBL" id="JASNJE010000005">
    <property type="protein sequence ID" value="MDK3072749.1"/>
    <property type="molecule type" value="Genomic_DNA"/>
</dbReference>
<organism evidence="2 3">
    <name type="scientific">Sedimentitalea xiamensis</name>
    <dbReference type="NCBI Taxonomy" id="3050037"/>
    <lineage>
        <taxon>Bacteria</taxon>
        <taxon>Pseudomonadati</taxon>
        <taxon>Pseudomonadota</taxon>
        <taxon>Alphaproteobacteria</taxon>
        <taxon>Rhodobacterales</taxon>
        <taxon>Paracoccaceae</taxon>
        <taxon>Sedimentitalea</taxon>
    </lineage>
</organism>
<proteinExistence type="predicted"/>
<name>A0ABT7FD56_9RHOB</name>
<dbReference type="InterPro" id="IPR020269">
    <property type="entry name" value="Phage_Mu_Releasin"/>
</dbReference>
<accession>A0ABT7FD56</accession>
<dbReference type="RefSeq" id="WP_284484684.1">
    <property type="nucleotide sequence ID" value="NZ_JASNJE010000005.1"/>
</dbReference>
<evidence type="ECO:0000313" key="3">
    <source>
        <dbReference type="Proteomes" id="UP001227126"/>
    </source>
</evidence>
<dbReference type="Pfam" id="PF10805">
    <property type="entry name" value="DUF2730"/>
    <property type="match status" value="1"/>
</dbReference>